<dbReference type="GO" id="GO:0005886">
    <property type="term" value="C:plasma membrane"/>
    <property type="evidence" value="ECO:0007669"/>
    <property type="project" value="TreeGrafter"/>
</dbReference>
<protein>
    <submittedName>
        <fullName evidence="8">Neurotrimin, putative</fullName>
    </submittedName>
</protein>
<dbReference type="Pfam" id="PF13927">
    <property type="entry name" value="Ig_3"/>
    <property type="match status" value="2"/>
</dbReference>
<dbReference type="PANTHER" id="PTHR11640:SF154">
    <property type="entry name" value="IRREGULAR CHIASM C-ROUGHEST PROTEIN-LIKE PROTEIN"/>
    <property type="match status" value="1"/>
</dbReference>
<dbReference type="GO" id="GO:0005911">
    <property type="term" value="C:cell-cell junction"/>
    <property type="evidence" value="ECO:0007669"/>
    <property type="project" value="TreeGrafter"/>
</dbReference>
<dbReference type="eggNOG" id="ENOG502R9ZJ">
    <property type="taxonomic scope" value="Eukaryota"/>
</dbReference>
<evidence type="ECO:0000313" key="9">
    <source>
        <dbReference type="EnsemblMetazoa" id="PHUM586130-PA"/>
    </source>
</evidence>
<evidence type="ECO:0000313" key="10">
    <source>
        <dbReference type="Proteomes" id="UP000009046"/>
    </source>
</evidence>
<dbReference type="InterPro" id="IPR003598">
    <property type="entry name" value="Ig_sub2"/>
</dbReference>
<dbReference type="HOGENOM" id="CLU_011129_0_0_1"/>
<gene>
    <name evidence="9" type="primary">8232633</name>
    <name evidence="8" type="ORF">Phum_PHUM586130</name>
</gene>
<reference evidence="8" key="2">
    <citation type="submission" date="2007-04" db="EMBL/GenBank/DDBJ databases">
        <title>The genome of the human body louse.</title>
        <authorList>
            <consortium name="The Human Body Louse Genome Consortium"/>
            <person name="Kirkness E."/>
            <person name="Walenz B."/>
            <person name="Hass B."/>
            <person name="Bruggner R."/>
            <person name="Strausberg R."/>
        </authorList>
    </citation>
    <scope>NUCLEOTIDE SEQUENCE</scope>
    <source>
        <strain evidence="8">USDA</strain>
    </source>
</reference>
<dbReference type="EMBL" id="DS235874">
    <property type="protein sequence ID" value="EEB19726.1"/>
    <property type="molecule type" value="Genomic_DNA"/>
</dbReference>
<keyword evidence="3" id="KW-1015">Disulfide bond</keyword>
<dbReference type="SMART" id="SM00409">
    <property type="entry name" value="IG"/>
    <property type="match status" value="4"/>
</dbReference>
<dbReference type="STRING" id="121224.E0W270"/>
<keyword evidence="10" id="KW-1185">Reference proteome</keyword>
<dbReference type="SMART" id="SM00408">
    <property type="entry name" value="IGc2"/>
    <property type="match status" value="2"/>
</dbReference>
<evidence type="ECO:0000259" key="7">
    <source>
        <dbReference type="PROSITE" id="PS50835"/>
    </source>
</evidence>
<dbReference type="KEGG" id="phu:Phum_PHUM586130"/>
<dbReference type="InterPro" id="IPR013783">
    <property type="entry name" value="Ig-like_fold"/>
</dbReference>
<accession>E0W270</accession>
<comment type="subcellular location">
    <subcellularLocation>
        <location evidence="1">Membrane</location>
        <topology evidence="1">Single-pass type I membrane protein</topology>
    </subcellularLocation>
</comment>
<dbReference type="InterPro" id="IPR036179">
    <property type="entry name" value="Ig-like_dom_sf"/>
</dbReference>
<dbReference type="SUPFAM" id="SSF48726">
    <property type="entry name" value="Immunoglobulin"/>
    <property type="match status" value="4"/>
</dbReference>
<dbReference type="EnsemblMetazoa" id="PHUM586130-RA">
    <property type="protein sequence ID" value="PHUM586130-PA"/>
    <property type="gene ID" value="PHUM586130"/>
</dbReference>
<dbReference type="OrthoDB" id="10039395at2759"/>
<dbReference type="InParanoid" id="E0W270"/>
<reference evidence="8" key="1">
    <citation type="submission" date="2007-04" db="EMBL/GenBank/DDBJ databases">
        <title>Annotation of Pediculus humanus corporis strain USDA.</title>
        <authorList>
            <person name="Kirkness E."/>
            <person name="Hannick L."/>
            <person name="Hass B."/>
            <person name="Bruggner R."/>
            <person name="Lawson D."/>
            <person name="Bidwell S."/>
            <person name="Joardar V."/>
            <person name="Caler E."/>
            <person name="Walenz B."/>
            <person name="Inman J."/>
            <person name="Schobel S."/>
            <person name="Galinsky K."/>
            <person name="Amedeo P."/>
            <person name="Strausberg R."/>
        </authorList>
    </citation>
    <scope>NUCLEOTIDE SEQUENCE</scope>
    <source>
        <strain evidence="8">USDA</strain>
    </source>
</reference>
<name>E0W270_PEDHC</name>
<dbReference type="InterPro" id="IPR051275">
    <property type="entry name" value="Cell_adhesion_signaling"/>
</dbReference>
<dbReference type="CDD" id="cd00096">
    <property type="entry name" value="Ig"/>
    <property type="match status" value="2"/>
</dbReference>
<evidence type="ECO:0000256" key="4">
    <source>
        <dbReference type="ARBA" id="ARBA00023180"/>
    </source>
</evidence>
<keyword evidence="5" id="KW-0393">Immunoglobulin domain</keyword>
<feature type="domain" description="Ig-like" evidence="7">
    <location>
        <begin position="226"/>
        <end position="303"/>
    </location>
</feature>
<dbReference type="VEuPathDB" id="VectorBase:PHUM586130"/>
<reference evidence="9" key="3">
    <citation type="submission" date="2021-02" db="UniProtKB">
        <authorList>
            <consortium name="EnsemblMetazoa"/>
        </authorList>
    </citation>
    <scope>IDENTIFICATION</scope>
    <source>
        <strain evidence="9">USDA</strain>
    </source>
</reference>
<proteinExistence type="predicted"/>
<feature type="domain" description="Ig-like" evidence="7">
    <location>
        <begin position="116"/>
        <end position="219"/>
    </location>
</feature>
<dbReference type="PANTHER" id="PTHR11640">
    <property type="entry name" value="NEPHRIN"/>
    <property type="match status" value="1"/>
</dbReference>
<dbReference type="PROSITE" id="PS50835">
    <property type="entry name" value="IG_LIKE"/>
    <property type="match status" value="3"/>
</dbReference>
<dbReference type="RefSeq" id="XP_002432464.1">
    <property type="nucleotide sequence ID" value="XM_002432419.1"/>
</dbReference>
<dbReference type="Gene3D" id="2.60.40.10">
    <property type="entry name" value="Immunoglobulins"/>
    <property type="match status" value="5"/>
</dbReference>
<evidence type="ECO:0000256" key="3">
    <source>
        <dbReference type="ARBA" id="ARBA00023157"/>
    </source>
</evidence>
<dbReference type="GO" id="GO:0098609">
    <property type="term" value="P:cell-cell adhesion"/>
    <property type="evidence" value="ECO:0007669"/>
    <property type="project" value="TreeGrafter"/>
</dbReference>
<evidence type="ECO:0000256" key="2">
    <source>
        <dbReference type="ARBA" id="ARBA00023136"/>
    </source>
</evidence>
<feature type="transmembrane region" description="Helical" evidence="6">
    <location>
        <begin position="518"/>
        <end position="540"/>
    </location>
</feature>
<sequence length="553" mass="62109">MGKKMKGNQRGNEVLIKKVAGGEKGSNVRKARKSILYGHGYIELNCRKDKVTCGLHKYEWAGNQESGDCSLLIKHVTIDFDDGEWECQVTASEFTAQDALTSLPVRLVVRVAPQWPRIEVNSTTISPGNNISSDIGKTITVKCLSRYGNPPARLKWFLGDKELLVGSKQTNVPEVDNNRTWVATSLLDIVYTKDLYGRTLRCVALHKSYPKESQEVQVRLDVKYAPEVRIEGIPTTDLEEGRDTVVLRCIVDSNPPSVVRWKIGEQRIVSTIDTLQFRPVKRRDSGSYYCEAENTVGTSNPLSVVIDVKYPPRIRKVGPTRLITAPLYSEATFSCEAEGNPPPGYQWLQKVPSAGDTLFTRGSEAKLKIFNITYDYQGEYICRVSNNIGGTERNVDSEPITIQVVGAPQVLRHAGTREVLAVRGEEALLKLIVCADPRPRRAIWEWGSEFVEAGKPNGRYQAELIDDEREDCYEARLRVQDVEPSDSRSYYLAVENDKGTDRHSVHLIVREPVPMTTLISIAAGCLLIFIFCVFIAIYVVRREKCCFAMEKKN</sequence>
<dbReference type="OMA" id="DGEWECQ"/>
<dbReference type="GO" id="GO:0050839">
    <property type="term" value="F:cell adhesion molecule binding"/>
    <property type="evidence" value="ECO:0007669"/>
    <property type="project" value="TreeGrafter"/>
</dbReference>
<dbReference type="AlphaFoldDB" id="E0W270"/>
<dbReference type="InterPro" id="IPR013162">
    <property type="entry name" value="CD80_C2-set"/>
</dbReference>
<dbReference type="Pfam" id="PF08205">
    <property type="entry name" value="C2-set_2"/>
    <property type="match status" value="1"/>
</dbReference>
<dbReference type="Proteomes" id="UP000009046">
    <property type="component" value="Unassembled WGS sequence"/>
</dbReference>
<dbReference type="GeneID" id="8232633"/>
<keyword evidence="2 6" id="KW-0472">Membrane</keyword>
<keyword evidence="6" id="KW-1133">Transmembrane helix</keyword>
<evidence type="ECO:0000256" key="6">
    <source>
        <dbReference type="SAM" id="Phobius"/>
    </source>
</evidence>
<dbReference type="InterPro" id="IPR007110">
    <property type="entry name" value="Ig-like_dom"/>
</dbReference>
<evidence type="ECO:0000313" key="8">
    <source>
        <dbReference type="EMBL" id="EEB19726.1"/>
    </source>
</evidence>
<feature type="domain" description="Ig-like" evidence="7">
    <location>
        <begin position="312"/>
        <end position="401"/>
    </location>
</feature>
<dbReference type="EMBL" id="AAZO01007144">
    <property type="status" value="NOT_ANNOTATED_CDS"/>
    <property type="molecule type" value="Genomic_DNA"/>
</dbReference>
<dbReference type="CTD" id="8232633"/>
<evidence type="ECO:0000256" key="1">
    <source>
        <dbReference type="ARBA" id="ARBA00004479"/>
    </source>
</evidence>
<dbReference type="InterPro" id="IPR003599">
    <property type="entry name" value="Ig_sub"/>
</dbReference>
<organism>
    <name type="scientific">Pediculus humanus subsp. corporis</name>
    <name type="common">Body louse</name>
    <dbReference type="NCBI Taxonomy" id="121224"/>
    <lineage>
        <taxon>Eukaryota</taxon>
        <taxon>Metazoa</taxon>
        <taxon>Ecdysozoa</taxon>
        <taxon>Arthropoda</taxon>
        <taxon>Hexapoda</taxon>
        <taxon>Insecta</taxon>
        <taxon>Pterygota</taxon>
        <taxon>Neoptera</taxon>
        <taxon>Paraneoptera</taxon>
        <taxon>Psocodea</taxon>
        <taxon>Troctomorpha</taxon>
        <taxon>Phthiraptera</taxon>
        <taxon>Anoplura</taxon>
        <taxon>Pediculidae</taxon>
        <taxon>Pediculus</taxon>
    </lineage>
</organism>
<keyword evidence="4" id="KW-0325">Glycoprotein</keyword>
<keyword evidence="6" id="KW-0812">Transmembrane</keyword>
<evidence type="ECO:0000256" key="5">
    <source>
        <dbReference type="ARBA" id="ARBA00023319"/>
    </source>
</evidence>